<protein>
    <submittedName>
        <fullName evidence="1">Uncharacterized protein</fullName>
    </submittedName>
</protein>
<sequence>MASKEHAEILQNMIAAADKIKTSNDNLLQAIGMIAATGQITVIPNDIGWAKPVIHLPKPMYERMLEIFPTSPLGEQSDG</sequence>
<comment type="caution">
    <text evidence="1">The sequence shown here is derived from an EMBL/GenBank/DDBJ whole genome shotgun (WGS) entry which is preliminary data.</text>
</comment>
<dbReference type="RefSeq" id="WP_171379901.1">
    <property type="nucleotide sequence ID" value="NZ_PKQI01000002.1"/>
</dbReference>
<name>A0A7Y3T3W9_9HYPH</name>
<evidence type="ECO:0000313" key="2">
    <source>
        <dbReference type="Proteomes" id="UP000526233"/>
    </source>
</evidence>
<dbReference type="EMBL" id="PKQI01000002">
    <property type="protein sequence ID" value="NNV20584.1"/>
    <property type="molecule type" value="Genomic_DNA"/>
</dbReference>
<proteinExistence type="predicted"/>
<dbReference type="AlphaFoldDB" id="A0A7Y3T3W9"/>
<gene>
    <name evidence="1" type="ORF">EHE22_09120</name>
</gene>
<organism evidence="1 2">
    <name type="scientific">Brucella pseudogrignonensis</name>
    <dbReference type="NCBI Taxonomy" id="419475"/>
    <lineage>
        <taxon>Bacteria</taxon>
        <taxon>Pseudomonadati</taxon>
        <taxon>Pseudomonadota</taxon>
        <taxon>Alphaproteobacteria</taxon>
        <taxon>Hyphomicrobiales</taxon>
        <taxon>Brucellaceae</taxon>
        <taxon>Brucella/Ochrobactrum group</taxon>
        <taxon>Brucella</taxon>
    </lineage>
</organism>
<reference evidence="1 2" key="1">
    <citation type="submission" date="2018-11" db="EMBL/GenBank/DDBJ databases">
        <title>Genome sequencing and analysis.</title>
        <authorList>
            <person name="Huang Y.-T."/>
        </authorList>
    </citation>
    <scope>NUCLEOTIDE SEQUENCE [LARGE SCALE GENOMIC DNA]</scope>
    <source>
        <strain evidence="1 2">SHIN</strain>
    </source>
</reference>
<accession>A0A7Y3T3W9</accession>
<dbReference type="Proteomes" id="UP000526233">
    <property type="component" value="Unassembled WGS sequence"/>
</dbReference>
<evidence type="ECO:0000313" key="1">
    <source>
        <dbReference type="EMBL" id="NNV20584.1"/>
    </source>
</evidence>